<dbReference type="InterPro" id="IPR036390">
    <property type="entry name" value="WH_DNA-bd_sf"/>
</dbReference>
<protein>
    <recommendedName>
        <fullName evidence="4">Transcription regulator TrmB N-terminal domain-containing protein</fullName>
    </recommendedName>
</protein>
<dbReference type="EMBL" id="AEMG01000008">
    <property type="protein sequence ID" value="EFW92349.1"/>
    <property type="molecule type" value="Genomic_DNA"/>
</dbReference>
<gene>
    <name evidence="2" type="ORF">ZOD2009_09840</name>
</gene>
<dbReference type="RefSeq" id="WP_007979292.1">
    <property type="nucleotide sequence ID" value="NZ_AEMG01000008.1"/>
</dbReference>
<name>E7QSW0_HALPU</name>
<feature type="compositionally biased region" description="Basic and acidic residues" evidence="1">
    <location>
        <begin position="1"/>
        <end position="24"/>
    </location>
</feature>
<dbReference type="Proteomes" id="UP000003751">
    <property type="component" value="Unassembled WGS sequence"/>
</dbReference>
<proteinExistence type="predicted"/>
<reference evidence="2 3" key="1">
    <citation type="journal article" date="2014" name="ISME J.">
        <title>Trehalose/2-sulfotrehalose biosynthesis and glycine-betaine uptake are widely spread mechanisms for osmoadaptation in the Halobacteriales.</title>
        <authorList>
            <person name="Youssef N.H."/>
            <person name="Savage-Ashlock K.N."/>
            <person name="McCully A.L."/>
            <person name="Luedtke B."/>
            <person name="Shaw E.I."/>
            <person name="Hoff W.D."/>
            <person name="Elshahed M.S."/>
        </authorList>
    </citation>
    <scope>NUCLEOTIDE SEQUENCE [LARGE SCALE GENOMIC DNA]</scope>
    <source>
        <strain evidence="2 3">DX253</strain>
    </source>
</reference>
<feature type="region of interest" description="Disordered" evidence="1">
    <location>
        <begin position="1"/>
        <end position="32"/>
    </location>
</feature>
<dbReference type="AlphaFoldDB" id="E7QSW0"/>
<dbReference type="OrthoDB" id="248531at2157"/>
<comment type="caution">
    <text evidence="2">The sequence shown here is derived from an EMBL/GenBank/DDBJ whole genome shotgun (WGS) entry which is preliminary data.</text>
</comment>
<dbReference type="eggNOG" id="arCOG08095">
    <property type="taxonomic scope" value="Archaea"/>
</dbReference>
<accession>E7QSW0</accession>
<evidence type="ECO:0000313" key="3">
    <source>
        <dbReference type="Proteomes" id="UP000003751"/>
    </source>
</evidence>
<evidence type="ECO:0008006" key="4">
    <source>
        <dbReference type="Google" id="ProtNLM"/>
    </source>
</evidence>
<dbReference type="SUPFAM" id="SSF46785">
    <property type="entry name" value="Winged helix' DNA-binding domain"/>
    <property type="match status" value="1"/>
</dbReference>
<sequence length="80" mass="9369">MAENDRERERNEGGEYVQERKPEDALAAMDPGEPYMTSEVANALDWPRRSTYTVLDHLAEDGKIRKKKPEARRVIWIRPE</sequence>
<organism evidence="2 3">
    <name type="scientific">Haladaptatus paucihalophilus DX253</name>
    <dbReference type="NCBI Taxonomy" id="797209"/>
    <lineage>
        <taxon>Archaea</taxon>
        <taxon>Methanobacteriati</taxon>
        <taxon>Methanobacteriota</taxon>
        <taxon>Stenosarchaea group</taxon>
        <taxon>Halobacteria</taxon>
        <taxon>Halobacteriales</taxon>
        <taxon>Haladaptataceae</taxon>
        <taxon>Haladaptatus</taxon>
    </lineage>
</organism>
<evidence type="ECO:0000256" key="1">
    <source>
        <dbReference type="SAM" id="MobiDB-lite"/>
    </source>
</evidence>
<evidence type="ECO:0000313" key="2">
    <source>
        <dbReference type="EMBL" id="EFW92349.1"/>
    </source>
</evidence>
<dbReference type="STRING" id="797209.GCA_000376445_04341"/>